<feature type="compositionally biased region" description="Acidic residues" evidence="1">
    <location>
        <begin position="524"/>
        <end position="533"/>
    </location>
</feature>
<feature type="domain" description="Ribosome biogenesis protein BMS1/TSR1 C-terminal" evidence="2">
    <location>
        <begin position="474"/>
        <end position="824"/>
    </location>
</feature>
<feature type="compositionally biased region" description="Basic and acidic residues" evidence="1">
    <location>
        <begin position="341"/>
        <end position="350"/>
    </location>
</feature>
<dbReference type="STRING" id="145388.A0A0D2LTC9"/>
<dbReference type="GO" id="GO:0000462">
    <property type="term" value="P:maturation of SSU-rRNA from tricistronic rRNA transcript (SSU-rRNA, 5.8S rRNA, LSU-rRNA)"/>
    <property type="evidence" value="ECO:0007669"/>
    <property type="project" value="TreeGrafter"/>
</dbReference>
<dbReference type="InterPro" id="IPR039761">
    <property type="entry name" value="Bms1/Tsr1"/>
</dbReference>
<dbReference type="GO" id="GO:0034511">
    <property type="term" value="F:U3 snoRNA binding"/>
    <property type="evidence" value="ECO:0007669"/>
    <property type="project" value="TreeGrafter"/>
</dbReference>
<name>A0A0D2LTC9_9CHLO</name>
<dbReference type="GeneID" id="25730488"/>
<dbReference type="GO" id="GO:0000479">
    <property type="term" value="P:endonucleolytic cleavage of tricistronic rRNA transcript (SSU-rRNA, 5.8S rRNA, LSU-rRNA)"/>
    <property type="evidence" value="ECO:0007669"/>
    <property type="project" value="TreeGrafter"/>
</dbReference>
<reference evidence="3 4" key="1">
    <citation type="journal article" date="2013" name="BMC Genomics">
        <title>Reconstruction of the lipid metabolism for the microalga Monoraphidium neglectum from its genome sequence reveals characteristics suitable for biofuel production.</title>
        <authorList>
            <person name="Bogen C."/>
            <person name="Al-Dilaimi A."/>
            <person name="Albersmeier A."/>
            <person name="Wichmann J."/>
            <person name="Grundmann M."/>
            <person name="Rupp O."/>
            <person name="Lauersen K.J."/>
            <person name="Blifernez-Klassen O."/>
            <person name="Kalinowski J."/>
            <person name="Goesmann A."/>
            <person name="Mussgnug J.H."/>
            <person name="Kruse O."/>
        </authorList>
    </citation>
    <scope>NUCLEOTIDE SEQUENCE [LARGE SCALE GENOMIC DNA]</scope>
    <source>
        <strain evidence="3 4">SAG 48.87</strain>
    </source>
</reference>
<protein>
    <submittedName>
        <fullName evidence="3">Putative Ribosome biogeneis protein BMS1 like protein</fullName>
    </submittedName>
</protein>
<dbReference type="GO" id="GO:0003924">
    <property type="term" value="F:GTPase activity"/>
    <property type="evidence" value="ECO:0007669"/>
    <property type="project" value="TreeGrafter"/>
</dbReference>
<feature type="region of interest" description="Disordered" evidence="1">
    <location>
        <begin position="418"/>
        <end position="466"/>
    </location>
</feature>
<evidence type="ECO:0000313" key="3">
    <source>
        <dbReference type="EMBL" id="KIY94899.1"/>
    </source>
</evidence>
<dbReference type="PANTHER" id="PTHR12858">
    <property type="entry name" value="RIBOSOME BIOGENESIS PROTEIN"/>
    <property type="match status" value="1"/>
</dbReference>
<evidence type="ECO:0000313" key="4">
    <source>
        <dbReference type="Proteomes" id="UP000054498"/>
    </source>
</evidence>
<dbReference type="AlphaFoldDB" id="A0A0D2LTC9"/>
<evidence type="ECO:0000256" key="1">
    <source>
        <dbReference type="SAM" id="MobiDB-lite"/>
    </source>
</evidence>
<feature type="compositionally biased region" description="Acidic residues" evidence="1">
    <location>
        <begin position="133"/>
        <end position="172"/>
    </location>
</feature>
<dbReference type="EMBL" id="KK103820">
    <property type="protein sequence ID" value="KIY94899.1"/>
    <property type="molecule type" value="Genomic_DNA"/>
</dbReference>
<gene>
    <name evidence="3" type="ORF">MNEG_13063</name>
</gene>
<proteinExistence type="predicted"/>
<dbReference type="GO" id="GO:0030686">
    <property type="term" value="C:90S preribosome"/>
    <property type="evidence" value="ECO:0007669"/>
    <property type="project" value="TreeGrafter"/>
</dbReference>
<feature type="region of interest" description="Disordered" evidence="1">
    <location>
        <begin position="124"/>
        <end position="270"/>
    </location>
</feature>
<dbReference type="Pfam" id="PF04950">
    <property type="entry name" value="RIBIOP_C"/>
    <property type="match status" value="1"/>
</dbReference>
<dbReference type="RefSeq" id="XP_013893919.1">
    <property type="nucleotide sequence ID" value="XM_014038465.1"/>
</dbReference>
<dbReference type="InterPro" id="IPR007034">
    <property type="entry name" value="BMS1_TSR1_C"/>
</dbReference>
<dbReference type="KEGG" id="mng:MNEG_13063"/>
<feature type="compositionally biased region" description="Acidic residues" evidence="1">
    <location>
        <begin position="430"/>
        <end position="452"/>
    </location>
</feature>
<feature type="compositionally biased region" description="Acidic residues" evidence="1">
    <location>
        <begin position="234"/>
        <end position="262"/>
    </location>
</feature>
<evidence type="ECO:0000259" key="2">
    <source>
        <dbReference type="SMART" id="SM01362"/>
    </source>
</evidence>
<sequence>MHIAGVGDFSLEELDPLPDPCPLPESAAGAAAAGRRRTLKERDRLLYAPMSDAGGLLYDKDAVYIDIPDWKVQYTTTCGATTGTQVAGAPSGTLEAAEGEQMVRQLAGAREAIDEKLAGSRIRVFGGGAELGGSDEEDEEDEGSEGDEEDEGSDEEGEEGDSSEEEEEEEEGAGGGAPARRKGLPGSEPVMHGGRLRRRALFGGGAGGEEEEEGGQAAADEMRALLGGFGGGGSDDEGGSEDDDDESEGDDEEEDEDDEEEGIGGAARWKAGLAARASAVFAPRGRDLRDMIYGQRATADAAGGGGDSGGGRKRGRGAFEAGGGDGGEEDEGDDDDSDGEDLFRLRRSSTEQHAGPAAGGGARAGGGGGGGDPVDGPDTSRPAAAGQLLARQLEERWAEAEAVEALRNRFVTGDWEAAAARAAARPEGDSGSEDGGGGDDDDEVFGDFEDVEAGVKFSGGKGGAGAGAVDAVTAVAQQAIAEATAEELRQKKLAQRAAFEATYASGGAKAVARAATGKGGAGGGDEEEEDGEEGGGQGRRRKGASAPPGMRKADEGESFFDAQKREIQERAQATRDALASLDPRTRAAMAGHEAGTYVRMRFKGVPCELVTHWEPRRPLLLGGLGQGEDKAGVMRVRFKRHRWYPKTLKTRDPLILSAGWRRYQAIPLYALEDHNRRLRAIKYTPQHMHCVAAVHGPFAPPNTGVVALQAGVALNPSAASWRIAGTGVVLEQEADLRVVKKLKLVGTPFKVHRHTAFVGGMFTSQVEASKFEGAAVRTVSGIRGTIKKALRPGVQGGRDGSVRVTFEDKPLISDIVFLRAWVQVVAHAWPCGDAAMGAAPFQAPRRPPILNTRQ</sequence>
<dbReference type="GO" id="GO:0005525">
    <property type="term" value="F:GTP binding"/>
    <property type="evidence" value="ECO:0007669"/>
    <property type="project" value="TreeGrafter"/>
</dbReference>
<accession>A0A0D2LTC9</accession>
<keyword evidence="4" id="KW-1185">Reference proteome</keyword>
<feature type="compositionally biased region" description="Gly residues" evidence="1">
    <location>
        <begin position="457"/>
        <end position="466"/>
    </location>
</feature>
<dbReference type="SMART" id="SM01362">
    <property type="entry name" value="DUF663"/>
    <property type="match status" value="1"/>
</dbReference>
<feature type="compositionally biased region" description="Gly residues" evidence="1">
    <location>
        <begin position="357"/>
        <end position="373"/>
    </location>
</feature>
<dbReference type="Proteomes" id="UP000054498">
    <property type="component" value="Unassembled WGS sequence"/>
</dbReference>
<dbReference type="OrthoDB" id="10260897at2759"/>
<organism evidence="3 4">
    <name type="scientific">Monoraphidium neglectum</name>
    <dbReference type="NCBI Taxonomy" id="145388"/>
    <lineage>
        <taxon>Eukaryota</taxon>
        <taxon>Viridiplantae</taxon>
        <taxon>Chlorophyta</taxon>
        <taxon>core chlorophytes</taxon>
        <taxon>Chlorophyceae</taxon>
        <taxon>CS clade</taxon>
        <taxon>Sphaeropleales</taxon>
        <taxon>Selenastraceae</taxon>
        <taxon>Monoraphidium</taxon>
    </lineage>
</organism>
<dbReference type="PANTHER" id="PTHR12858:SF2">
    <property type="entry name" value="RIBOSOME BIOGENESIS PROTEIN BMS1 HOMOLOG"/>
    <property type="match status" value="1"/>
</dbReference>
<feature type="region of interest" description="Disordered" evidence="1">
    <location>
        <begin position="296"/>
        <end position="388"/>
    </location>
</feature>
<feature type="compositionally biased region" description="Acidic residues" evidence="1">
    <location>
        <begin position="326"/>
        <end position="340"/>
    </location>
</feature>
<feature type="region of interest" description="Disordered" evidence="1">
    <location>
        <begin position="515"/>
        <end position="557"/>
    </location>
</feature>